<proteinExistence type="predicted"/>
<organism evidence="3 5">
    <name type="scientific">Legionella birminghamensis</name>
    <dbReference type="NCBI Taxonomy" id="28083"/>
    <lineage>
        <taxon>Bacteria</taxon>
        <taxon>Pseudomonadati</taxon>
        <taxon>Pseudomonadota</taxon>
        <taxon>Gammaproteobacteria</taxon>
        <taxon>Legionellales</taxon>
        <taxon>Legionellaceae</taxon>
        <taxon>Legionella</taxon>
    </lineage>
</organism>
<sequence length="121" mass="13309">MLEPSAVIIYVNDVAVSSQFYQELTGIEPDELSPVFSAFKLQNGMTIGLKSMQSVEPPVEGRGGFELAFTVANNQQVDTLFAQWQKKGIPIAQSPTVLPYGYTFTGLDPDLNRLRVVALEK</sequence>
<feature type="domain" description="VOC" evidence="1">
    <location>
        <begin position="3"/>
        <end position="119"/>
    </location>
</feature>
<accession>A0A378IDB1</accession>
<dbReference type="Gene3D" id="3.30.720.110">
    <property type="match status" value="1"/>
</dbReference>
<dbReference type="InterPro" id="IPR029068">
    <property type="entry name" value="Glyas_Bleomycin-R_OHBP_Dase"/>
</dbReference>
<dbReference type="PIRSF" id="PIRSF039020">
    <property type="entry name" value="EhpR"/>
    <property type="match status" value="1"/>
</dbReference>
<dbReference type="InterPro" id="IPR026275">
    <property type="entry name" value="Glyoxalase/dOase/EhpR"/>
</dbReference>
<protein>
    <submittedName>
        <fullName evidence="3">Bleomycin resistance protein</fullName>
    </submittedName>
</protein>
<dbReference type="AlphaFoldDB" id="A0A378IDB1"/>
<dbReference type="OrthoDB" id="9806945at2"/>
<dbReference type="EMBL" id="LNXT01000015">
    <property type="protein sequence ID" value="KTC72568.1"/>
    <property type="molecule type" value="Genomic_DNA"/>
</dbReference>
<evidence type="ECO:0000313" key="2">
    <source>
        <dbReference type="EMBL" id="KTC72568.1"/>
    </source>
</evidence>
<evidence type="ECO:0000313" key="5">
    <source>
        <dbReference type="Proteomes" id="UP000255066"/>
    </source>
</evidence>
<dbReference type="Gene3D" id="3.30.720.120">
    <property type="match status" value="1"/>
</dbReference>
<evidence type="ECO:0000313" key="3">
    <source>
        <dbReference type="EMBL" id="STX32840.1"/>
    </source>
</evidence>
<keyword evidence="4" id="KW-1185">Reference proteome</keyword>
<dbReference type="STRING" id="28083.Lbir_1343"/>
<dbReference type="InterPro" id="IPR037523">
    <property type="entry name" value="VOC_core"/>
</dbReference>
<gene>
    <name evidence="2" type="ORF">Lbir_1343</name>
    <name evidence="3" type="ORF">NCTC12437_02639</name>
</gene>
<dbReference type="PROSITE" id="PS51819">
    <property type="entry name" value="VOC"/>
    <property type="match status" value="1"/>
</dbReference>
<dbReference type="RefSeq" id="WP_058523409.1">
    <property type="nucleotide sequence ID" value="NZ_CAAAHV010000042.1"/>
</dbReference>
<dbReference type="Pfam" id="PF00903">
    <property type="entry name" value="Glyoxalase"/>
    <property type="match status" value="1"/>
</dbReference>
<reference evidence="3 5" key="2">
    <citation type="submission" date="2018-06" db="EMBL/GenBank/DDBJ databases">
        <authorList>
            <consortium name="Pathogen Informatics"/>
            <person name="Doyle S."/>
        </authorList>
    </citation>
    <scope>NUCLEOTIDE SEQUENCE [LARGE SCALE GENOMIC DNA]</scope>
    <source>
        <strain evidence="3 5">NCTC12437</strain>
    </source>
</reference>
<evidence type="ECO:0000313" key="4">
    <source>
        <dbReference type="Proteomes" id="UP000054735"/>
    </source>
</evidence>
<reference evidence="2 4" key="1">
    <citation type="submission" date="2015-11" db="EMBL/GenBank/DDBJ databases">
        <title>Genomic analysis of 38 Legionella species identifies large and diverse effector repertoires.</title>
        <authorList>
            <person name="Burstein D."/>
            <person name="Amaro F."/>
            <person name="Zusman T."/>
            <person name="Lifshitz Z."/>
            <person name="Cohen O."/>
            <person name="Gilbert J.A."/>
            <person name="Pupko T."/>
            <person name="Shuman H.A."/>
            <person name="Segal G."/>
        </authorList>
    </citation>
    <scope>NUCLEOTIDE SEQUENCE [LARGE SCALE GENOMIC DNA]</scope>
    <source>
        <strain evidence="2 4">CDC#1407-AL-14</strain>
    </source>
</reference>
<name>A0A378IDB1_9GAMM</name>
<dbReference type="SUPFAM" id="SSF54593">
    <property type="entry name" value="Glyoxalase/Bleomycin resistance protein/Dihydroxybiphenyl dioxygenase"/>
    <property type="match status" value="1"/>
</dbReference>
<evidence type="ECO:0000259" key="1">
    <source>
        <dbReference type="PROSITE" id="PS51819"/>
    </source>
</evidence>
<dbReference type="EMBL" id="UGNW01000001">
    <property type="protein sequence ID" value="STX32840.1"/>
    <property type="molecule type" value="Genomic_DNA"/>
</dbReference>
<dbReference type="Proteomes" id="UP000054735">
    <property type="component" value="Unassembled WGS sequence"/>
</dbReference>
<dbReference type="Proteomes" id="UP000255066">
    <property type="component" value="Unassembled WGS sequence"/>
</dbReference>
<dbReference type="InterPro" id="IPR004360">
    <property type="entry name" value="Glyas_Fos-R_dOase_dom"/>
</dbReference>